<dbReference type="EMBL" id="JAYMFH010000001">
    <property type="protein sequence ID" value="MEC4294094.1"/>
    <property type="molecule type" value="Genomic_DNA"/>
</dbReference>
<gene>
    <name evidence="2" type="ORF">VJ920_02070</name>
</gene>
<dbReference type="SUPFAM" id="SSF140931">
    <property type="entry name" value="Fic-like"/>
    <property type="match status" value="1"/>
</dbReference>
<dbReference type="PANTHER" id="PTHR39426">
    <property type="entry name" value="HOMOLOGY TO DEATH-ON-CURING PROTEIN OF PHAGE P1"/>
    <property type="match status" value="1"/>
</dbReference>
<evidence type="ECO:0000313" key="3">
    <source>
        <dbReference type="Proteomes" id="UP001343724"/>
    </source>
</evidence>
<sequence>MGPHALGRPDVETIHNTTVERFGGLQGIRDENLLESALAQPFQTFGGVEFYPDIAAKAACYAWGIARNHPFADGNKRTAAASMAAFLRINGCRFKPRHDELYDAMTGIADGAWDLERLTAWVAENTEATGSVLSKNSESD</sequence>
<feature type="domain" description="Fido" evidence="1">
    <location>
        <begin position="6"/>
        <end position="124"/>
    </location>
</feature>
<dbReference type="Gene3D" id="1.20.120.1870">
    <property type="entry name" value="Fic/DOC protein, Fido domain"/>
    <property type="match status" value="1"/>
</dbReference>
<dbReference type="PROSITE" id="PS51459">
    <property type="entry name" value="FIDO"/>
    <property type="match status" value="1"/>
</dbReference>
<protein>
    <submittedName>
        <fullName evidence="2">Type II toxin-antitoxin system death-on-curing family toxin</fullName>
    </submittedName>
</protein>
<comment type="caution">
    <text evidence="2">The sequence shown here is derived from an EMBL/GenBank/DDBJ whole genome shotgun (WGS) entry which is preliminary data.</text>
</comment>
<dbReference type="Pfam" id="PF02661">
    <property type="entry name" value="Fic"/>
    <property type="match status" value="1"/>
</dbReference>
<dbReference type="NCBIfam" id="TIGR01550">
    <property type="entry name" value="DOC_P1"/>
    <property type="match status" value="1"/>
</dbReference>
<name>A0ABU6IW86_9ACTN</name>
<proteinExistence type="predicted"/>
<accession>A0ABU6IW86</accession>
<dbReference type="InterPro" id="IPR053737">
    <property type="entry name" value="Type_II_TA_Toxin"/>
</dbReference>
<dbReference type="InterPro" id="IPR003812">
    <property type="entry name" value="Fido"/>
</dbReference>
<dbReference type="Proteomes" id="UP001343724">
    <property type="component" value="Unassembled WGS sequence"/>
</dbReference>
<dbReference type="PIRSF" id="PIRSF018297">
    <property type="entry name" value="Doc"/>
    <property type="match status" value="1"/>
</dbReference>
<dbReference type="InterPro" id="IPR006440">
    <property type="entry name" value="Doc"/>
</dbReference>
<keyword evidence="3" id="KW-1185">Reference proteome</keyword>
<reference evidence="2 3" key="1">
    <citation type="submission" date="2024-01" db="EMBL/GenBank/DDBJ databases">
        <title>novel species in genus Adlercreutzia.</title>
        <authorList>
            <person name="Liu X."/>
        </authorList>
    </citation>
    <scope>NUCLEOTIDE SEQUENCE [LARGE SCALE GENOMIC DNA]</scope>
    <source>
        <strain evidence="2 3">R22</strain>
    </source>
</reference>
<dbReference type="InterPro" id="IPR036597">
    <property type="entry name" value="Fido-like_dom_sf"/>
</dbReference>
<evidence type="ECO:0000259" key="1">
    <source>
        <dbReference type="PROSITE" id="PS51459"/>
    </source>
</evidence>
<dbReference type="RefSeq" id="WP_326441382.1">
    <property type="nucleotide sequence ID" value="NZ_JAYMFH010000001.1"/>
</dbReference>
<evidence type="ECO:0000313" key="2">
    <source>
        <dbReference type="EMBL" id="MEC4294094.1"/>
    </source>
</evidence>
<dbReference type="PANTHER" id="PTHR39426:SF1">
    <property type="entry name" value="HOMOLOGY TO DEATH-ON-CURING PROTEIN OF PHAGE P1"/>
    <property type="match status" value="1"/>
</dbReference>
<organism evidence="2 3">
    <name type="scientific">Adlercreutzia shanghongiae</name>
    <dbReference type="NCBI Taxonomy" id="3111773"/>
    <lineage>
        <taxon>Bacteria</taxon>
        <taxon>Bacillati</taxon>
        <taxon>Actinomycetota</taxon>
        <taxon>Coriobacteriia</taxon>
        <taxon>Eggerthellales</taxon>
        <taxon>Eggerthellaceae</taxon>
        <taxon>Adlercreutzia</taxon>
    </lineage>
</organism>